<gene>
    <name evidence="3" type="ORF">JD108_10490</name>
    <name evidence="4" type="ORF">KDJ56_10180</name>
</gene>
<dbReference type="HAMAP" id="MF_01103">
    <property type="entry name" value="UPF0291"/>
    <property type="match status" value="1"/>
</dbReference>
<proteinExistence type="inferred from homology"/>
<dbReference type="EMBL" id="CP066308">
    <property type="protein sequence ID" value="QQE76250.1"/>
    <property type="molecule type" value="Genomic_DNA"/>
</dbReference>
<dbReference type="PANTHER" id="PTHR37300:SF1">
    <property type="entry name" value="UPF0291 PROTEIN YNZC"/>
    <property type="match status" value="1"/>
</dbReference>
<dbReference type="InterPro" id="IPR009242">
    <property type="entry name" value="DUF896"/>
</dbReference>
<reference evidence="4" key="2">
    <citation type="submission" date="2021-04" db="EMBL/GenBank/DDBJ databases">
        <title>Brevibacillus composti FJAT-54423, complete genome.</title>
        <authorList>
            <person name="Tang R."/>
        </authorList>
    </citation>
    <scope>NUCLEOTIDE SEQUENCE</scope>
    <source>
        <strain evidence="4">FJAT-54424</strain>
    </source>
</reference>
<accession>A0A7T5EPB8</accession>
<sequence length="67" mass="7806">MVSDTEIKRINELAKKSRETGLTDEEKQEQKVLRQKYIDAVKLSLCSNLDSIRYVEDLEENNGKPKH</sequence>
<dbReference type="Gene3D" id="1.10.287.540">
    <property type="entry name" value="Helix hairpin bin"/>
    <property type="match status" value="1"/>
</dbReference>
<evidence type="ECO:0000256" key="2">
    <source>
        <dbReference type="HAMAP-Rule" id="MF_01103"/>
    </source>
</evidence>
<dbReference type="EMBL" id="CP073708">
    <property type="protein sequence ID" value="QUO43278.1"/>
    <property type="molecule type" value="Genomic_DNA"/>
</dbReference>
<protein>
    <recommendedName>
        <fullName evidence="2">UPF0291 protein JD108_10490</fullName>
    </recommendedName>
</protein>
<dbReference type="RefSeq" id="WP_198829753.1">
    <property type="nucleotide sequence ID" value="NZ_CP066308.1"/>
</dbReference>
<evidence type="ECO:0000313" key="5">
    <source>
        <dbReference type="Proteomes" id="UP000595847"/>
    </source>
</evidence>
<organism evidence="3 5">
    <name type="scientific">Brevibacillus composti</name>
    <dbReference type="NCBI Taxonomy" id="2796470"/>
    <lineage>
        <taxon>Bacteria</taxon>
        <taxon>Bacillati</taxon>
        <taxon>Bacillota</taxon>
        <taxon>Bacilli</taxon>
        <taxon>Bacillales</taxon>
        <taxon>Paenibacillaceae</taxon>
        <taxon>Brevibacillus</taxon>
    </lineage>
</organism>
<dbReference type="Pfam" id="PF05979">
    <property type="entry name" value="DUF896"/>
    <property type="match status" value="1"/>
</dbReference>
<dbReference type="AlphaFoldDB" id="A0A7T5EPB8"/>
<dbReference type="KEGG" id="bcop:JD108_10490"/>
<keyword evidence="6" id="KW-1185">Reference proteome</keyword>
<dbReference type="GO" id="GO:0005737">
    <property type="term" value="C:cytoplasm"/>
    <property type="evidence" value="ECO:0007669"/>
    <property type="project" value="UniProtKB-SubCell"/>
</dbReference>
<keyword evidence="1 2" id="KW-0963">Cytoplasm</keyword>
<dbReference type="SUPFAM" id="SSF158221">
    <property type="entry name" value="YnzC-like"/>
    <property type="match status" value="1"/>
</dbReference>
<evidence type="ECO:0000313" key="6">
    <source>
        <dbReference type="Proteomes" id="UP000677234"/>
    </source>
</evidence>
<reference evidence="3 5" key="1">
    <citation type="submission" date="2020-12" db="EMBL/GenBank/DDBJ databases">
        <title>strain FJAT-54423T represents a novel species of the genus Brevibacillus.</title>
        <authorList>
            <person name="Tang R."/>
        </authorList>
    </citation>
    <scope>NUCLEOTIDE SEQUENCE [LARGE SCALE GENOMIC DNA]</scope>
    <source>
        <strain evidence="3 5">FJAT-54423</strain>
    </source>
</reference>
<dbReference type="Proteomes" id="UP000595847">
    <property type="component" value="Chromosome"/>
</dbReference>
<dbReference type="Proteomes" id="UP000677234">
    <property type="component" value="Chromosome"/>
</dbReference>
<comment type="subcellular location">
    <subcellularLocation>
        <location evidence="2">Cytoplasm</location>
    </subcellularLocation>
</comment>
<evidence type="ECO:0000313" key="3">
    <source>
        <dbReference type="EMBL" id="QQE76250.1"/>
    </source>
</evidence>
<name>A0A7T5EPB8_9BACL</name>
<evidence type="ECO:0000313" key="4">
    <source>
        <dbReference type="EMBL" id="QUO43278.1"/>
    </source>
</evidence>
<evidence type="ECO:0000256" key="1">
    <source>
        <dbReference type="ARBA" id="ARBA00022490"/>
    </source>
</evidence>
<comment type="similarity">
    <text evidence="2">Belongs to the UPF0291 family.</text>
</comment>
<dbReference type="PANTHER" id="PTHR37300">
    <property type="entry name" value="UPF0291 PROTEIN CBO2609/CLC_2481"/>
    <property type="match status" value="1"/>
</dbReference>